<dbReference type="SUPFAM" id="SSF81483">
    <property type="entry name" value="Bacterial photosystem II reaction centre, L and M subunits"/>
    <property type="match status" value="1"/>
</dbReference>
<comment type="caution">
    <text evidence="3">The sequence shown here is derived from an EMBL/GenBank/DDBJ whole genome shotgun (WGS) entry which is preliminary data.</text>
</comment>
<feature type="chain" id="PRO_5041851856" evidence="1">
    <location>
        <begin position="19"/>
        <end position="174"/>
    </location>
</feature>
<dbReference type="Gene3D" id="1.20.85.10">
    <property type="entry name" value="Photosystem II protein D1-like"/>
    <property type="match status" value="1"/>
</dbReference>
<feature type="signal peptide" evidence="1">
    <location>
        <begin position="1"/>
        <end position="18"/>
    </location>
</feature>
<evidence type="ECO:0000256" key="1">
    <source>
        <dbReference type="SAM" id="SignalP"/>
    </source>
</evidence>
<dbReference type="Proteomes" id="UP001188597">
    <property type="component" value="Unassembled WGS sequence"/>
</dbReference>
<sequence length="174" mass="18931">MMGVAGVLGAALLCAIHGATVENTLFEEGIQLIEERCRENLQMIEDLLRLMHKSHIETHSTAILPPSPNQGCPLEALVSSSNVDTTRDPYLLDGFHLDDEYGACSLKQSLTVNPLIQTKEANMSSREVQGGAEHGAMLNVEPENEIINGDGALDDEEALTKHLESTRTHLACQE</sequence>
<proteinExistence type="predicted"/>
<name>A0AA88VTN3_9ASTE</name>
<dbReference type="InterPro" id="IPR036854">
    <property type="entry name" value="Photo_II_D1/D2_sf"/>
</dbReference>
<reference evidence="3" key="1">
    <citation type="submission" date="2022-12" db="EMBL/GenBank/DDBJ databases">
        <title>Draft genome assemblies for two species of Escallonia (Escalloniales).</title>
        <authorList>
            <person name="Chanderbali A."/>
            <person name="Dervinis C."/>
            <person name="Anghel I."/>
            <person name="Soltis D."/>
            <person name="Soltis P."/>
            <person name="Zapata F."/>
        </authorList>
    </citation>
    <scope>NUCLEOTIDE SEQUENCE</scope>
    <source>
        <strain evidence="3">UCBG64.0493</strain>
        <tissue evidence="3">Leaf</tissue>
    </source>
</reference>
<gene>
    <name evidence="3" type="ORF">RJ639_009804</name>
    <name evidence="2" type="ORF">RJ639_010718</name>
</gene>
<accession>A0AA88VTN3</accession>
<dbReference type="EMBL" id="JAVXUP010001574">
    <property type="protein sequence ID" value="KAK3010119.1"/>
    <property type="molecule type" value="Genomic_DNA"/>
</dbReference>
<keyword evidence="4" id="KW-1185">Reference proteome</keyword>
<evidence type="ECO:0000313" key="4">
    <source>
        <dbReference type="Proteomes" id="UP001188597"/>
    </source>
</evidence>
<evidence type="ECO:0000313" key="3">
    <source>
        <dbReference type="EMBL" id="KAK3013713.1"/>
    </source>
</evidence>
<evidence type="ECO:0000313" key="2">
    <source>
        <dbReference type="EMBL" id="KAK3010119.1"/>
    </source>
</evidence>
<dbReference type="EMBL" id="JAVXUP010001275">
    <property type="protein sequence ID" value="KAK3013713.1"/>
    <property type="molecule type" value="Genomic_DNA"/>
</dbReference>
<dbReference type="GO" id="GO:0009772">
    <property type="term" value="P:photosynthetic electron transport in photosystem II"/>
    <property type="evidence" value="ECO:0007669"/>
    <property type="project" value="InterPro"/>
</dbReference>
<protein>
    <submittedName>
        <fullName evidence="3">Uncharacterized protein</fullName>
    </submittedName>
</protein>
<organism evidence="3 4">
    <name type="scientific">Escallonia herrerae</name>
    <dbReference type="NCBI Taxonomy" id="1293975"/>
    <lineage>
        <taxon>Eukaryota</taxon>
        <taxon>Viridiplantae</taxon>
        <taxon>Streptophyta</taxon>
        <taxon>Embryophyta</taxon>
        <taxon>Tracheophyta</taxon>
        <taxon>Spermatophyta</taxon>
        <taxon>Magnoliopsida</taxon>
        <taxon>eudicotyledons</taxon>
        <taxon>Gunneridae</taxon>
        <taxon>Pentapetalae</taxon>
        <taxon>asterids</taxon>
        <taxon>campanulids</taxon>
        <taxon>Escalloniales</taxon>
        <taxon>Escalloniaceae</taxon>
        <taxon>Escallonia</taxon>
    </lineage>
</organism>
<keyword evidence="1" id="KW-0732">Signal</keyword>
<dbReference type="AlphaFoldDB" id="A0AA88VTN3"/>